<feature type="region of interest" description="Disordered" evidence="1">
    <location>
        <begin position="297"/>
        <end position="370"/>
    </location>
</feature>
<gene>
    <name evidence="2" type="ORF">EW146_g5576</name>
</gene>
<dbReference type="Proteomes" id="UP000310158">
    <property type="component" value="Unassembled WGS sequence"/>
</dbReference>
<feature type="compositionally biased region" description="Basic and acidic residues" evidence="1">
    <location>
        <begin position="319"/>
        <end position="358"/>
    </location>
</feature>
<reference evidence="2 3" key="1">
    <citation type="submission" date="2019-02" db="EMBL/GenBank/DDBJ databases">
        <title>Genome sequencing of the rare red list fungi Bondarzewia mesenterica.</title>
        <authorList>
            <person name="Buettner E."/>
            <person name="Kellner H."/>
        </authorList>
    </citation>
    <scope>NUCLEOTIDE SEQUENCE [LARGE SCALE GENOMIC DNA]</scope>
    <source>
        <strain evidence="2 3">DSM 108281</strain>
    </source>
</reference>
<keyword evidence="3" id="KW-1185">Reference proteome</keyword>
<dbReference type="InterPro" id="IPR028018">
    <property type="entry name" value="DUF4646"/>
</dbReference>
<evidence type="ECO:0000313" key="3">
    <source>
        <dbReference type="Proteomes" id="UP000310158"/>
    </source>
</evidence>
<feature type="compositionally biased region" description="Low complexity" evidence="1">
    <location>
        <begin position="306"/>
        <end position="317"/>
    </location>
</feature>
<feature type="compositionally biased region" description="Low complexity" evidence="1">
    <location>
        <begin position="62"/>
        <end position="98"/>
    </location>
</feature>
<sequence length="386" mass="42194">MSDKLTEYQSEKSTEYAPPPPYEQYGSPPRAGPQNLAQGASRGLADSYYSPTSGTGSAYGTQSSAYPSQQSSYYPQSSPYPSQSYQYPSQSSPYPANSYSYAANPSPYPSSPYPPVAPSHGPYPNSAYSSGSPMTGGQVTLSPFTYAGKAPPKRNPFTPPPPSFTRGLNPNCLYPHLPAPIRIPSQTKANLSSGFAPIFPSPELLLAHDVLPEDFSRLLEDCHLMGQLVGSDKIKSNVIPVALGVSLIGGLFMAHGIEGRMRENNVSDVNGLVEVWDEVFFAPRRLKVWIEIGSEEKRKGSHGRESSSSPSASSSSDSDSDHGKGHGGSRAEGKRKMREKRRDDRRERKEERREERRARKEARRVSYPFSNLATEVTTSNNAWSSL</sequence>
<evidence type="ECO:0000256" key="1">
    <source>
        <dbReference type="SAM" id="MobiDB-lite"/>
    </source>
</evidence>
<dbReference type="AlphaFoldDB" id="A0A4S4LWS7"/>
<feature type="compositionally biased region" description="Basic and acidic residues" evidence="1">
    <location>
        <begin position="1"/>
        <end position="14"/>
    </location>
</feature>
<proteinExistence type="predicted"/>
<feature type="compositionally biased region" description="Polar residues" evidence="1">
    <location>
        <begin position="49"/>
        <end position="61"/>
    </location>
</feature>
<name>A0A4S4LWS7_9AGAM</name>
<accession>A0A4S4LWS7</accession>
<protein>
    <submittedName>
        <fullName evidence="2">Uncharacterized protein</fullName>
    </submittedName>
</protein>
<dbReference type="OrthoDB" id="5314275at2759"/>
<evidence type="ECO:0000313" key="2">
    <source>
        <dbReference type="EMBL" id="THH14800.1"/>
    </source>
</evidence>
<dbReference type="Pfam" id="PF15496">
    <property type="entry name" value="DUF4646"/>
    <property type="match status" value="1"/>
</dbReference>
<dbReference type="EMBL" id="SGPL01000249">
    <property type="protein sequence ID" value="THH14800.1"/>
    <property type="molecule type" value="Genomic_DNA"/>
</dbReference>
<organism evidence="2 3">
    <name type="scientific">Bondarzewia mesenterica</name>
    <dbReference type="NCBI Taxonomy" id="1095465"/>
    <lineage>
        <taxon>Eukaryota</taxon>
        <taxon>Fungi</taxon>
        <taxon>Dikarya</taxon>
        <taxon>Basidiomycota</taxon>
        <taxon>Agaricomycotina</taxon>
        <taxon>Agaricomycetes</taxon>
        <taxon>Russulales</taxon>
        <taxon>Bondarzewiaceae</taxon>
        <taxon>Bondarzewia</taxon>
    </lineage>
</organism>
<feature type="region of interest" description="Disordered" evidence="1">
    <location>
        <begin position="1"/>
        <end position="98"/>
    </location>
</feature>
<comment type="caution">
    <text evidence="2">The sequence shown here is derived from an EMBL/GenBank/DDBJ whole genome shotgun (WGS) entry which is preliminary data.</text>
</comment>